<dbReference type="InterPro" id="IPR000182">
    <property type="entry name" value="GNAT_dom"/>
</dbReference>
<dbReference type="Proteomes" id="UP000885797">
    <property type="component" value="Unassembled WGS sequence"/>
</dbReference>
<gene>
    <name evidence="2" type="ORF">ENJ63_04765</name>
</gene>
<dbReference type="Gene3D" id="3.40.630.30">
    <property type="match status" value="1"/>
</dbReference>
<evidence type="ECO:0000313" key="2">
    <source>
        <dbReference type="EMBL" id="HFC47176.1"/>
    </source>
</evidence>
<sequence length="178" mass="20698">MGKERRIEGIIHTRHLRLVPFDRDHMTETYLSWLNDPITMRYSRHRGRRHTIEDAQRFLQDILKKGHLFWAIEYRGGGFHHIGNIIAYLEPQKRSADISIMIGDESARGKGLGKEAFHAVVNFIFEKLAYKKVTAGTMLENKAMVRLMRSLGMKEAARDDQHVYMYKLNPELGPFSVS</sequence>
<dbReference type="SUPFAM" id="SSF55729">
    <property type="entry name" value="Acyl-CoA N-acyltransferases (Nat)"/>
    <property type="match status" value="1"/>
</dbReference>
<dbReference type="GO" id="GO:0016747">
    <property type="term" value="F:acyltransferase activity, transferring groups other than amino-acyl groups"/>
    <property type="evidence" value="ECO:0007669"/>
    <property type="project" value="InterPro"/>
</dbReference>
<feature type="domain" description="N-acetyltransferase" evidence="1">
    <location>
        <begin position="11"/>
        <end position="170"/>
    </location>
</feature>
<proteinExistence type="predicted"/>
<evidence type="ECO:0000259" key="1">
    <source>
        <dbReference type="PROSITE" id="PS51186"/>
    </source>
</evidence>
<reference evidence="2" key="1">
    <citation type="journal article" date="2020" name="mSystems">
        <title>Genome- and Community-Level Interaction Insights into Carbon Utilization and Element Cycling Functions of Hydrothermarchaeota in Hydrothermal Sediment.</title>
        <authorList>
            <person name="Zhou Z."/>
            <person name="Liu Y."/>
            <person name="Xu W."/>
            <person name="Pan J."/>
            <person name="Luo Z.H."/>
            <person name="Li M."/>
        </authorList>
    </citation>
    <scope>NUCLEOTIDE SEQUENCE [LARGE SCALE GENOMIC DNA]</scope>
    <source>
        <strain evidence="2">HyVt-503</strain>
    </source>
</reference>
<dbReference type="InterPro" id="IPR051531">
    <property type="entry name" value="N-acetyltransferase"/>
</dbReference>
<comment type="caution">
    <text evidence="2">The sequence shown here is derived from an EMBL/GenBank/DDBJ whole genome shotgun (WGS) entry which is preliminary data.</text>
</comment>
<dbReference type="PANTHER" id="PTHR43792:SF1">
    <property type="entry name" value="N-ACETYLTRANSFERASE DOMAIN-CONTAINING PROTEIN"/>
    <property type="match status" value="1"/>
</dbReference>
<protein>
    <submittedName>
        <fullName evidence="2">N-acetyltransferase</fullName>
    </submittedName>
</protein>
<organism evidence="2">
    <name type="scientific">Dissulfuribacter thermophilus</name>
    <dbReference type="NCBI Taxonomy" id="1156395"/>
    <lineage>
        <taxon>Bacteria</taxon>
        <taxon>Pseudomonadati</taxon>
        <taxon>Thermodesulfobacteriota</taxon>
        <taxon>Dissulfuribacteria</taxon>
        <taxon>Dissulfuribacterales</taxon>
        <taxon>Dissulfuribacteraceae</taxon>
        <taxon>Dissulfuribacter</taxon>
    </lineage>
</organism>
<accession>A0A7V2SWS3</accession>
<dbReference type="Pfam" id="PF13302">
    <property type="entry name" value="Acetyltransf_3"/>
    <property type="match status" value="1"/>
</dbReference>
<dbReference type="InterPro" id="IPR016181">
    <property type="entry name" value="Acyl_CoA_acyltransferase"/>
</dbReference>
<dbReference type="AlphaFoldDB" id="A0A7V2SWS3"/>
<dbReference type="EMBL" id="DRND01000378">
    <property type="protein sequence ID" value="HFC47176.1"/>
    <property type="molecule type" value="Genomic_DNA"/>
</dbReference>
<dbReference type="PROSITE" id="PS51186">
    <property type="entry name" value="GNAT"/>
    <property type="match status" value="1"/>
</dbReference>
<name>A0A7V2SWS3_9BACT</name>
<dbReference type="PANTHER" id="PTHR43792">
    <property type="entry name" value="GNAT FAMILY, PUTATIVE (AFU_ORTHOLOGUE AFUA_3G00765)-RELATED-RELATED"/>
    <property type="match status" value="1"/>
</dbReference>